<protein>
    <submittedName>
        <fullName evidence="1">Uncharacterized protein</fullName>
    </submittedName>
</protein>
<sequence length="9" mass="1054">MAESPLFFI</sequence>
<organism evidence="1 2">
    <name type="scientific">Solanum bulbocastanum</name>
    <name type="common">Wild potato</name>
    <dbReference type="NCBI Taxonomy" id="147425"/>
    <lineage>
        <taxon>Eukaryota</taxon>
        <taxon>Viridiplantae</taxon>
        <taxon>Streptophyta</taxon>
        <taxon>Embryophyta</taxon>
        <taxon>Tracheophyta</taxon>
        <taxon>Spermatophyta</taxon>
        <taxon>Magnoliopsida</taxon>
        <taxon>eudicotyledons</taxon>
        <taxon>Gunneridae</taxon>
        <taxon>Pentapetalae</taxon>
        <taxon>asterids</taxon>
        <taxon>lamiids</taxon>
        <taxon>Solanales</taxon>
        <taxon>Solanaceae</taxon>
        <taxon>Solanoideae</taxon>
        <taxon>Solaneae</taxon>
        <taxon>Solanum</taxon>
    </lineage>
</organism>
<name>A0AAN8U689_SOLBU</name>
<gene>
    <name evidence="1" type="ORF">RDI58_004614</name>
</gene>
<evidence type="ECO:0000313" key="1">
    <source>
        <dbReference type="EMBL" id="KAK6796913.1"/>
    </source>
</evidence>
<dbReference type="Proteomes" id="UP001371456">
    <property type="component" value="Unassembled WGS sequence"/>
</dbReference>
<accession>A0AAN8U689</accession>
<keyword evidence="2" id="KW-1185">Reference proteome</keyword>
<proteinExistence type="predicted"/>
<dbReference type="EMBL" id="JBANQN010000002">
    <property type="protein sequence ID" value="KAK6796913.1"/>
    <property type="molecule type" value="Genomic_DNA"/>
</dbReference>
<reference evidence="1 2" key="1">
    <citation type="submission" date="2024-02" db="EMBL/GenBank/DDBJ databases">
        <title>de novo genome assembly of Solanum bulbocastanum strain 11H21.</title>
        <authorList>
            <person name="Hosaka A.J."/>
        </authorList>
    </citation>
    <scope>NUCLEOTIDE SEQUENCE [LARGE SCALE GENOMIC DNA]</scope>
    <source>
        <tissue evidence="1">Young leaves</tissue>
    </source>
</reference>
<comment type="caution">
    <text evidence="1">The sequence shown here is derived from an EMBL/GenBank/DDBJ whole genome shotgun (WGS) entry which is preliminary data.</text>
</comment>
<evidence type="ECO:0000313" key="2">
    <source>
        <dbReference type="Proteomes" id="UP001371456"/>
    </source>
</evidence>